<accession>A0A392NN88</accession>
<proteinExistence type="predicted"/>
<keyword evidence="2" id="KW-1185">Reference proteome</keyword>
<reference evidence="1 2" key="1">
    <citation type="journal article" date="2018" name="Front. Plant Sci.">
        <title>Red Clover (Trifolium pratense) and Zigzag Clover (T. medium) - A Picture of Genomic Similarities and Differences.</title>
        <authorList>
            <person name="Dluhosova J."/>
            <person name="Istvanek J."/>
            <person name="Nedelnik J."/>
            <person name="Repkova J."/>
        </authorList>
    </citation>
    <scope>NUCLEOTIDE SEQUENCE [LARGE SCALE GENOMIC DNA]</scope>
    <source>
        <strain evidence="2">cv. 10/8</strain>
        <tissue evidence="1">Leaf</tissue>
    </source>
</reference>
<protein>
    <submittedName>
        <fullName evidence="1">Uncharacterized protein</fullName>
    </submittedName>
</protein>
<feature type="non-terminal residue" evidence="1">
    <location>
        <position position="1"/>
    </location>
</feature>
<dbReference type="EMBL" id="LXQA010044411">
    <property type="protein sequence ID" value="MCI00844.1"/>
    <property type="molecule type" value="Genomic_DNA"/>
</dbReference>
<evidence type="ECO:0000313" key="2">
    <source>
        <dbReference type="Proteomes" id="UP000265520"/>
    </source>
</evidence>
<dbReference type="AlphaFoldDB" id="A0A392NN88"/>
<organism evidence="1 2">
    <name type="scientific">Trifolium medium</name>
    <dbReference type="NCBI Taxonomy" id="97028"/>
    <lineage>
        <taxon>Eukaryota</taxon>
        <taxon>Viridiplantae</taxon>
        <taxon>Streptophyta</taxon>
        <taxon>Embryophyta</taxon>
        <taxon>Tracheophyta</taxon>
        <taxon>Spermatophyta</taxon>
        <taxon>Magnoliopsida</taxon>
        <taxon>eudicotyledons</taxon>
        <taxon>Gunneridae</taxon>
        <taxon>Pentapetalae</taxon>
        <taxon>rosids</taxon>
        <taxon>fabids</taxon>
        <taxon>Fabales</taxon>
        <taxon>Fabaceae</taxon>
        <taxon>Papilionoideae</taxon>
        <taxon>50 kb inversion clade</taxon>
        <taxon>NPAAA clade</taxon>
        <taxon>Hologalegina</taxon>
        <taxon>IRL clade</taxon>
        <taxon>Trifolieae</taxon>
        <taxon>Trifolium</taxon>
    </lineage>
</organism>
<comment type="caution">
    <text evidence="1">The sequence shown here is derived from an EMBL/GenBank/DDBJ whole genome shotgun (WGS) entry which is preliminary data.</text>
</comment>
<name>A0A392NN88_9FABA</name>
<sequence length="84" mass="9214">LTPEQRFMQGAEVLQLSEIIKLKKAQICLTVATTSHARASANGWFFIGCTDCSKQTYPAVKHPFECKDVHSTADPAIGPYCLIS</sequence>
<dbReference type="Proteomes" id="UP000265520">
    <property type="component" value="Unassembled WGS sequence"/>
</dbReference>
<evidence type="ECO:0000313" key="1">
    <source>
        <dbReference type="EMBL" id="MCI00844.1"/>
    </source>
</evidence>